<reference evidence="4 5" key="1">
    <citation type="submission" date="2019-02" db="EMBL/GenBank/DDBJ databases">
        <title>Deep-cultivation of Planctomycetes and their phenomic and genomic characterization uncovers novel biology.</title>
        <authorList>
            <person name="Wiegand S."/>
            <person name="Jogler M."/>
            <person name="Boedeker C."/>
            <person name="Pinto D."/>
            <person name="Vollmers J."/>
            <person name="Rivas-Marin E."/>
            <person name="Kohn T."/>
            <person name="Peeters S.H."/>
            <person name="Heuer A."/>
            <person name="Rast P."/>
            <person name="Oberbeckmann S."/>
            <person name="Bunk B."/>
            <person name="Jeske O."/>
            <person name="Meyerdierks A."/>
            <person name="Storesund J.E."/>
            <person name="Kallscheuer N."/>
            <person name="Luecker S."/>
            <person name="Lage O.M."/>
            <person name="Pohl T."/>
            <person name="Merkel B.J."/>
            <person name="Hornburger P."/>
            <person name="Mueller R.-W."/>
            <person name="Bruemmer F."/>
            <person name="Labrenz M."/>
            <person name="Spormann A.M."/>
            <person name="Op den Camp H."/>
            <person name="Overmann J."/>
            <person name="Amann R."/>
            <person name="Jetten M.S.M."/>
            <person name="Mascher T."/>
            <person name="Medema M.H."/>
            <person name="Devos D.P."/>
            <person name="Kaster A.-K."/>
            <person name="Ovreas L."/>
            <person name="Rohde M."/>
            <person name="Galperin M.Y."/>
            <person name="Jogler C."/>
        </authorList>
    </citation>
    <scope>NUCLEOTIDE SEQUENCE [LARGE SCALE GENOMIC DNA]</scope>
    <source>
        <strain evidence="4 5">Spa11</strain>
    </source>
</reference>
<dbReference type="EMBL" id="CP036349">
    <property type="protein sequence ID" value="QDV72797.1"/>
    <property type="molecule type" value="Genomic_DNA"/>
</dbReference>
<keyword evidence="4" id="KW-0282">Flagellum</keyword>
<keyword evidence="5" id="KW-1185">Reference proteome</keyword>
<evidence type="ECO:0000259" key="3">
    <source>
        <dbReference type="Pfam" id="PF01052"/>
    </source>
</evidence>
<feature type="region of interest" description="Disordered" evidence="2">
    <location>
        <begin position="182"/>
        <end position="203"/>
    </location>
</feature>
<evidence type="ECO:0000256" key="2">
    <source>
        <dbReference type="SAM" id="MobiDB-lite"/>
    </source>
</evidence>
<evidence type="ECO:0000256" key="1">
    <source>
        <dbReference type="ARBA" id="ARBA00009226"/>
    </source>
</evidence>
<feature type="compositionally biased region" description="Low complexity" evidence="2">
    <location>
        <begin position="182"/>
        <end position="200"/>
    </location>
</feature>
<dbReference type="PRINTS" id="PR00956">
    <property type="entry name" value="FLGMOTORFLIN"/>
</dbReference>
<keyword evidence="4" id="KW-0969">Cilium</keyword>
<protein>
    <submittedName>
        <fullName evidence="4">Flagellar motor switch protein FliN</fullName>
    </submittedName>
</protein>
<dbReference type="Proteomes" id="UP000316426">
    <property type="component" value="Chromosome"/>
</dbReference>
<dbReference type="GO" id="GO:0071978">
    <property type="term" value="P:bacterial-type flagellum-dependent swarming motility"/>
    <property type="evidence" value="ECO:0007669"/>
    <property type="project" value="TreeGrafter"/>
</dbReference>
<dbReference type="InterPro" id="IPR001172">
    <property type="entry name" value="FliN_T3SS_HrcQb"/>
</dbReference>
<dbReference type="GO" id="GO:0050918">
    <property type="term" value="P:positive chemotaxis"/>
    <property type="evidence" value="ECO:0007669"/>
    <property type="project" value="TreeGrafter"/>
</dbReference>
<dbReference type="PANTHER" id="PTHR30034">
    <property type="entry name" value="FLAGELLAR MOTOR SWITCH PROTEIN FLIM"/>
    <property type="match status" value="1"/>
</dbReference>
<name>A0A518K4V6_9BACT</name>
<dbReference type="AlphaFoldDB" id="A0A518K4V6"/>
<evidence type="ECO:0000313" key="4">
    <source>
        <dbReference type="EMBL" id="QDV72797.1"/>
    </source>
</evidence>
<dbReference type="InterPro" id="IPR036429">
    <property type="entry name" value="SpoA-like_sf"/>
</dbReference>
<evidence type="ECO:0000313" key="5">
    <source>
        <dbReference type="Proteomes" id="UP000316426"/>
    </source>
</evidence>
<dbReference type="SUPFAM" id="SSF101801">
    <property type="entry name" value="Surface presentation of antigens (SPOA)"/>
    <property type="match status" value="1"/>
</dbReference>
<dbReference type="GO" id="GO:0003774">
    <property type="term" value="F:cytoskeletal motor activity"/>
    <property type="evidence" value="ECO:0007669"/>
    <property type="project" value="InterPro"/>
</dbReference>
<dbReference type="Gene3D" id="2.30.330.10">
    <property type="entry name" value="SpoA-like"/>
    <property type="match status" value="1"/>
</dbReference>
<dbReference type="GO" id="GO:0009425">
    <property type="term" value="C:bacterial-type flagellum basal body"/>
    <property type="evidence" value="ECO:0007669"/>
    <property type="project" value="InterPro"/>
</dbReference>
<dbReference type="PANTHER" id="PTHR30034:SF6">
    <property type="entry name" value="YOP PROTEINS TRANSLOCATION PROTEIN Q"/>
    <property type="match status" value="1"/>
</dbReference>
<comment type="similarity">
    <text evidence="1">Belongs to the FliN/MopA/SpaO family.</text>
</comment>
<dbReference type="InterPro" id="IPR001543">
    <property type="entry name" value="FliN-like_C"/>
</dbReference>
<feature type="region of interest" description="Disordered" evidence="2">
    <location>
        <begin position="208"/>
        <end position="227"/>
    </location>
</feature>
<keyword evidence="4" id="KW-0966">Cell projection</keyword>
<sequence>MAFLTPELAAQVVTATTTNAEEASGALSRAFDGEFVVKAGEPAPFDPSTAGLSGGGLVFAFKFGDEQMLAVLPAGTGGAPHRMVPEWTKAPDPTGESKLSTLGQELSMLFLPDSLMADAFEGRWVDDLAAAVRHAEPAADATAAPIEIAQGESLAALTLVWPVANADAAFAAAAAEPALETAAPEGPAAADAPAAPAASASQPLGIAATPEEDKSQSKVLRWKKPAPRDLRDLPPNVLSALRVMVPVSVHLAGKKIKLAEVIDLGPGSIITFDKACDAPLEVSIGGRPVATGEAVKVGERFGVRVQKMILPEEHFRTMLPAKKA</sequence>
<proteinExistence type="inferred from homology"/>
<organism evidence="4 5">
    <name type="scientific">Botrimarina mediterranea</name>
    <dbReference type="NCBI Taxonomy" id="2528022"/>
    <lineage>
        <taxon>Bacteria</taxon>
        <taxon>Pseudomonadati</taxon>
        <taxon>Planctomycetota</taxon>
        <taxon>Planctomycetia</taxon>
        <taxon>Pirellulales</taxon>
        <taxon>Lacipirellulaceae</taxon>
        <taxon>Botrimarina</taxon>
    </lineage>
</organism>
<dbReference type="RefSeq" id="WP_145108679.1">
    <property type="nucleotide sequence ID" value="NZ_CP036349.1"/>
</dbReference>
<gene>
    <name evidence="4" type="primary">fliN_1</name>
    <name evidence="4" type="ORF">Spa11_09790</name>
</gene>
<feature type="domain" description="Flagellar motor switch protein FliN-like C-terminal" evidence="3">
    <location>
        <begin position="242"/>
        <end position="309"/>
    </location>
</feature>
<dbReference type="Pfam" id="PF01052">
    <property type="entry name" value="FliMN_C"/>
    <property type="match status" value="1"/>
</dbReference>
<dbReference type="KEGG" id="bmei:Spa11_09790"/>
<accession>A0A518K4V6</accession>